<evidence type="ECO:0000256" key="4">
    <source>
        <dbReference type="ARBA" id="ARBA00022692"/>
    </source>
</evidence>
<feature type="transmembrane region" description="Helical" evidence="7">
    <location>
        <begin position="240"/>
        <end position="262"/>
    </location>
</feature>
<evidence type="ECO:0000256" key="3">
    <source>
        <dbReference type="ARBA" id="ARBA00022475"/>
    </source>
</evidence>
<feature type="transmembrane region" description="Helical" evidence="7">
    <location>
        <begin position="95"/>
        <end position="121"/>
    </location>
</feature>
<sequence>MPLAADGESGSPPPGFTADGSEVSHRRSARGRSPDRWPALAFLLPNLTLFTVFTLLPVVVGVGLSFYEWDLISSPEFVGLENYRRLLDDGEARHALWITALLILFGLLPTIVIGLVAATLLNAKFRGIRYIRTLYYMPIVISLVASGVLWRFIYEPNRGLLNWLLSLIGIDGPPWLSSTRWALPAIAMVLVWLAIPLSTMLYLAALQGIPSTVLEAARIDGAGFVAMLWHVIWPMVRPTTALVSLVTVLGLAFGSFDLIASLTQGGPLDSTNTLIYYMYDTAFNQLQVGYASALAVFNFVAVFGTLGAVLAIGRRLVK</sequence>
<comment type="caution">
    <text evidence="10">The sequence shown here is derived from an EMBL/GenBank/DDBJ whole genome shotgun (WGS) entry which is preliminary data.</text>
</comment>
<evidence type="ECO:0000313" key="10">
    <source>
        <dbReference type="EMBL" id="TDT14911.1"/>
    </source>
</evidence>
<gene>
    <name evidence="10" type="ORF">BDK89_0470</name>
</gene>
<dbReference type="InterPro" id="IPR000515">
    <property type="entry name" value="MetI-like"/>
</dbReference>
<evidence type="ECO:0000256" key="5">
    <source>
        <dbReference type="ARBA" id="ARBA00022989"/>
    </source>
</evidence>
<feature type="region of interest" description="Disordered" evidence="8">
    <location>
        <begin position="1"/>
        <end position="33"/>
    </location>
</feature>
<dbReference type="PROSITE" id="PS50928">
    <property type="entry name" value="ABC_TM1"/>
    <property type="match status" value="1"/>
</dbReference>
<name>A0A4R7HVB2_9ACTN</name>
<dbReference type="Pfam" id="PF00528">
    <property type="entry name" value="BPD_transp_1"/>
    <property type="match status" value="1"/>
</dbReference>
<keyword evidence="2 7" id="KW-0813">Transport</keyword>
<evidence type="ECO:0000256" key="6">
    <source>
        <dbReference type="ARBA" id="ARBA00023136"/>
    </source>
</evidence>
<dbReference type="AlphaFoldDB" id="A0A4R7HVB2"/>
<dbReference type="PANTHER" id="PTHR30193:SF41">
    <property type="entry name" value="DIACETYLCHITOBIOSE UPTAKE SYSTEM PERMEASE PROTEIN NGCF"/>
    <property type="match status" value="1"/>
</dbReference>
<comment type="subcellular location">
    <subcellularLocation>
        <location evidence="1 7">Cell membrane</location>
        <topology evidence="1 7">Multi-pass membrane protein</topology>
    </subcellularLocation>
</comment>
<keyword evidence="4 7" id="KW-0812">Transmembrane</keyword>
<evidence type="ECO:0000256" key="8">
    <source>
        <dbReference type="SAM" id="MobiDB-lite"/>
    </source>
</evidence>
<reference evidence="10" key="1">
    <citation type="submission" date="2019-03" db="EMBL/GenBank/DDBJ databases">
        <title>Sequencing the genomes of 1000 actinobacteria strains.</title>
        <authorList>
            <person name="Klenk H.-P."/>
        </authorList>
    </citation>
    <scope>NUCLEOTIDE SEQUENCE [LARGE SCALE GENOMIC DNA]</scope>
    <source>
        <strain evidence="10">DSM 18936</strain>
    </source>
</reference>
<dbReference type="Proteomes" id="UP000294558">
    <property type="component" value="Unassembled WGS sequence"/>
</dbReference>
<dbReference type="PANTHER" id="PTHR30193">
    <property type="entry name" value="ABC TRANSPORTER PERMEASE PROTEIN"/>
    <property type="match status" value="1"/>
</dbReference>
<evidence type="ECO:0000313" key="11">
    <source>
        <dbReference type="Proteomes" id="UP000294558"/>
    </source>
</evidence>
<dbReference type="GO" id="GO:0055085">
    <property type="term" value="P:transmembrane transport"/>
    <property type="evidence" value="ECO:0007669"/>
    <property type="project" value="InterPro"/>
</dbReference>
<keyword evidence="11" id="KW-1185">Reference proteome</keyword>
<feature type="transmembrane region" description="Helical" evidence="7">
    <location>
        <begin position="133"/>
        <end position="154"/>
    </location>
</feature>
<proteinExistence type="inferred from homology"/>
<evidence type="ECO:0000256" key="1">
    <source>
        <dbReference type="ARBA" id="ARBA00004651"/>
    </source>
</evidence>
<keyword evidence="3" id="KW-1003">Cell membrane</keyword>
<dbReference type="InterPro" id="IPR051393">
    <property type="entry name" value="ABC_transporter_permease"/>
</dbReference>
<feature type="transmembrane region" description="Helical" evidence="7">
    <location>
        <begin position="40"/>
        <end position="67"/>
    </location>
</feature>
<accession>A0A4R7HVB2</accession>
<organism evidence="10 11">
    <name type="scientific">Ilumatobacter fluminis</name>
    <dbReference type="NCBI Taxonomy" id="467091"/>
    <lineage>
        <taxon>Bacteria</taxon>
        <taxon>Bacillati</taxon>
        <taxon>Actinomycetota</taxon>
        <taxon>Acidimicrobiia</taxon>
        <taxon>Acidimicrobiales</taxon>
        <taxon>Ilumatobacteraceae</taxon>
        <taxon>Ilumatobacter</taxon>
    </lineage>
</organism>
<feature type="transmembrane region" description="Helical" evidence="7">
    <location>
        <begin position="288"/>
        <end position="312"/>
    </location>
</feature>
<feature type="transmembrane region" description="Helical" evidence="7">
    <location>
        <begin position="183"/>
        <end position="204"/>
    </location>
</feature>
<comment type="similarity">
    <text evidence="7">Belongs to the binding-protein-dependent transport system permease family.</text>
</comment>
<keyword evidence="6 7" id="KW-0472">Membrane</keyword>
<dbReference type="InterPro" id="IPR035906">
    <property type="entry name" value="MetI-like_sf"/>
</dbReference>
<keyword evidence="5 7" id="KW-1133">Transmembrane helix</keyword>
<dbReference type="EMBL" id="SOAU01000001">
    <property type="protein sequence ID" value="TDT14911.1"/>
    <property type="molecule type" value="Genomic_DNA"/>
</dbReference>
<dbReference type="GO" id="GO:0005886">
    <property type="term" value="C:plasma membrane"/>
    <property type="evidence" value="ECO:0007669"/>
    <property type="project" value="UniProtKB-SubCell"/>
</dbReference>
<evidence type="ECO:0000256" key="7">
    <source>
        <dbReference type="RuleBase" id="RU363032"/>
    </source>
</evidence>
<protein>
    <submittedName>
        <fullName evidence="10">Carbohydrate ABC transporter membrane protein 1 (CUT1 family)</fullName>
    </submittedName>
</protein>
<evidence type="ECO:0000256" key="2">
    <source>
        <dbReference type="ARBA" id="ARBA00022448"/>
    </source>
</evidence>
<dbReference type="SUPFAM" id="SSF161098">
    <property type="entry name" value="MetI-like"/>
    <property type="match status" value="1"/>
</dbReference>
<feature type="domain" description="ABC transmembrane type-1" evidence="9">
    <location>
        <begin position="96"/>
        <end position="307"/>
    </location>
</feature>
<dbReference type="CDD" id="cd06261">
    <property type="entry name" value="TM_PBP2"/>
    <property type="match status" value="1"/>
</dbReference>
<evidence type="ECO:0000259" key="9">
    <source>
        <dbReference type="PROSITE" id="PS50928"/>
    </source>
</evidence>
<dbReference type="Gene3D" id="1.10.3720.10">
    <property type="entry name" value="MetI-like"/>
    <property type="match status" value="1"/>
</dbReference>